<dbReference type="PANTHER" id="PTHR30154:SF53">
    <property type="entry name" value="HTH-TYPE TRANSCRIPTIONAL REGULATOR LRPC"/>
    <property type="match status" value="1"/>
</dbReference>
<evidence type="ECO:0000256" key="2">
    <source>
        <dbReference type="ARBA" id="ARBA00023125"/>
    </source>
</evidence>
<gene>
    <name evidence="5" type="ORF">J2Z76_001827</name>
</gene>
<dbReference type="PRINTS" id="PR00033">
    <property type="entry name" value="HTHASNC"/>
</dbReference>
<feature type="domain" description="HTH asnC-type" evidence="4">
    <location>
        <begin position="1"/>
        <end position="62"/>
    </location>
</feature>
<evidence type="ECO:0000313" key="6">
    <source>
        <dbReference type="Proteomes" id="UP001519342"/>
    </source>
</evidence>
<sequence>MDQTDVKIVSILQKDGRISMKELGKLVSLSPPAVAERVKRLEDTGIIERYKAIVNNVKVGKPICVYINATIKPEKQENFWDFARKSEDIVECHHVTGPYSMIMKAYLREMSHLEELVGKVQSYGNTETYIIMSSPIEDKPI</sequence>
<evidence type="ECO:0000256" key="1">
    <source>
        <dbReference type="ARBA" id="ARBA00023015"/>
    </source>
</evidence>
<dbReference type="Gene3D" id="3.30.70.920">
    <property type="match status" value="1"/>
</dbReference>
<comment type="caution">
    <text evidence="5">The sequence shown here is derived from an EMBL/GenBank/DDBJ whole genome shotgun (WGS) entry which is preliminary data.</text>
</comment>
<dbReference type="InterPro" id="IPR036390">
    <property type="entry name" value="WH_DNA-bd_sf"/>
</dbReference>
<dbReference type="InterPro" id="IPR019887">
    <property type="entry name" value="Tscrpt_reg_AsnC/Lrp_C"/>
</dbReference>
<dbReference type="Proteomes" id="UP001519342">
    <property type="component" value="Unassembled WGS sequence"/>
</dbReference>
<evidence type="ECO:0000256" key="3">
    <source>
        <dbReference type="ARBA" id="ARBA00023163"/>
    </source>
</evidence>
<proteinExistence type="predicted"/>
<reference evidence="5 6" key="1">
    <citation type="submission" date="2021-03" db="EMBL/GenBank/DDBJ databases">
        <title>Genomic Encyclopedia of Type Strains, Phase IV (KMG-IV): sequencing the most valuable type-strain genomes for metagenomic binning, comparative biology and taxonomic classification.</title>
        <authorList>
            <person name="Goeker M."/>
        </authorList>
    </citation>
    <scope>NUCLEOTIDE SEQUENCE [LARGE SCALE GENOMIC DNA]</scope>
    <source>
        <strain evidence="5 6">DSM 24004</strain>
    </source>
</reference>
<keyword evidence="1" id="KW-0805">Transcription regulation</keyword>
<dbReference type="SMART" id="SM00344">
    <property type="entry name" value="HTH_ASNC"/>
    <property type="match status" value="1"/>
</dbReference>
<dbReference type="InterPro" id="IPR036388">
    <property type="entry name" value="WH-like_DNA-bd_sf"/>
</dbReference>
<dbReference type="InterPro" id="IPR011008">
    <property type="entry name" value="Dimeric_a/b-barrel"/>
</dbReference>
<dbReference type="InterPro" id="IPR011991">
    <property type="entry name" value="ArsR-like_HTH"/>
</dbReference>
<dbReference type="InterPro" id="IPR000485">
    <property type="entry name" value="AsnC-type_HTH_dom"/>
</dbReference>
<keyword evidence="3" id="KW-0804">Transcription</keyword>
<dbReference type="CDD" id="cd00090">
    <property type="entry name" value="HTH_ARSR"/>
    <property type="match status" value="1"/>
</dbReference>
<accession>A0ABS4GE34</accession>
<dbReference type="PROSITE" id="PS50956">
    <property type="entry name" value="HTH_ASNC_2"/>
    <property type="match status" value="1"/>
</dbReference>
<organism evidence="5 6">
    <name type="scientific">Sedimentibacter acidaminivorans</name>
    <dbReference type="NCBI Taxonomy" id="913099"/>
    <lineage>
        <taxon>Bacteria</taxon>
        <taxon>Bacillati</taxon>
        <taxon>Bacillota</taxon>
        <taxon>Tissierellia</taxon>
        <taxon>Sedimentibacter</taxon>
    </lineage>
</organism>
<dbReference type="PANTHER" id="PTHR30154">
    <property type="entry name" value="LEUCINE-RESPONSIVE REGULATORY PROTEIN"/>
    <property type="match status" value="1"/>
</dbReference>
<dbReference type="InterPro" id="IPR019888">
    <property type="entry name" value="Tscrpt_reg_AsnC-like"/>
</dbReference>
<keyword evidence="2" id="KW-0238">DNA-binding</keyword>
<evidence type="ECO:0000259" key="4">
    <source>
        <dbReference type="PROSITE" id="PS50956"/>
    </source>
</evidence>
<dbReference type="Pfam" id="PF01037">
    <property type="entry name" value="AsnC_trans_reg"/>
    <property type="match status" value="1"/>
</dbReference>
<protein>
    <submittedName>
        <fullName evidence="5">Lrp/AsnC family leucine-responsive transcriptional regulator</fullName>
    </submittedName>
</protein>
<keyword evidence="6" id="KW-1185">Reference proteome</keyword>
<dbReference type="SUPFAM" id="SSF46785">
    <property type="entry name" value="Winged helix' DNA-binding domain"/>
    <property type="match status" value="1"/>
</dbReference>
<dbReference type="RefSeq" id="WP_209511705.1">
    <property type="nucleotide sequence ID" value="NZ_JAGGKS010000005.1"/>
</dbReference>
<dbReference type="Pfam" id="PF13404">
    <property type="entry name" value="HTH_AsnC-type"/>
    <property type="match status" value="1"/>
</dbReference>
<dbReference type="Gene3D" id="1.10.10.10">
    <property type="entry name" value="Winged helix-like DNA-binding domain superfamily/Winged helix DNA-binding domain"/>
    <property type="match status" value="1"/>
</dbReference>
<dbReference type="SUPFAM" id="SSF54909">
    <property type="entry name" value="Dimeric alpha+beta barrel"/>
    <property type="match status" value="1"/>
</dbReference>
<evidence type="ECO:0000313" key="5">
    <source>
        <dbReference type="EMBL" id="MBP1925963.1"/>
    </source>
</evidence>
<name>A0ABS4GE34_9FIRM</name>
<dbReference type="EMBL" id="JAGGKS010000005">
    <property type="protein sequence ID" value="MBP1925963.1"/>
    <property type="molecule type" value="Genomic_DNA"/>
</dbReference>